<dbReference type="Proteomes" id="UP000253034">
    <property type="component" value="Unassembled WGS sequence"/>
</dbReference>
<dbReference type="InterPro" id="IPR009081">
    <property type="entry name" value="PP-bd_ACP"/>
</dbReference>
<evidence type="ECO:0000313" key="8">
    <source>
        <dbReference type="Proteomes" id="UP000253034"/>
    </source>
</evidence>
<proteinExistence type="inferred from homology"/>
<evidence type="ECO:0000259" key="6">
    <source>
        <dbReference type="PROSITE" id="PS50075"/>
    </source>
</evidence>
<dbReference type="SUPFAM" id="SSF52777">
    <property type="entry name" value="CoA-dependent acyltransferases"/>
    <property type="match status" value="2"/>
</dbReference>
<dbReference type="GO" id="GO:0005829">
    <property type="term" value="C:cytosol"/>
    <property type="evidence" value="ECO:0007669"/>
    <property type="project" value="TreeGrafter"/>
</dbReference>
<evidence type="ECO:0000256" key="1">
    <source>
        <dbReference type="ARBA" id="ARBA00001957"/>
    </source>
</evidence>
<dbReference type="InterPro" id="IPR041464">
    <property type="entry name" value="TubC_N"/>
</dbReference>
<dbReference type="CDD" id="cd19531">
    <property type="entry name" value="LCL_NRPS-like"/>
    <property type="match status" value="1"/>
</dbReference>
<dbReference type="CDD" id="cd05930">
    <property type="entry name" value="A_NRPS"/>
    <property type="match status" value="1"/>
</dbReference>
<dbReference type="PANTHER" id="PTHR45527">
    <property type="entry name" value="NONRIBOSOMAL PEPTIDE SYNTHETASE"/>
    <property type="match status" value="1"/>
</dbReference>
<dbReference type="InterPro" id="IPR000873">
    <property type="entry name" value="AMP-dep_synth/lig_dom"/>
</dbReference>
<dbReference type="InterPro" id="IPR010071">
    <property type="entry name" value="AA_adenyl_dom"/>
</dbReference>
<feature type="compositionally biased region" description="Basic residues" evidence="5">
    <location>
        <begin position="1138"/>
        <end position="1148"/>
    </location>
</feature>
<feature type="compositionally biased region" description="Basic and acidic residues" evidence="5">
    <location>
        <begin position="1128"/>
        <end position="1137"/>
    </location>
</feature>
<dbReference type="SUPFAM" id="SSF47336">
    <property type="entry name" value="ACP-like"/>
    <property type="match status" value="1"/>
</dbReference>
<dbReference type="SUPFAM" id="SSF56801">
    <property type="entry name" value="Acetyl-CoA synthetase-like"/>
    <property type="match status" value="1"/>
</dbReference>
<dbReference type="InterPro" id="IPR023213">
    <property type="entry name" value="CAT-like_dom_sf"/>
</dbReference>
<dbReference type="Gene3D" id="3.30.300.30">
    <property type="match status" value="1"/>
</dbReference>
<dbReference type="Gene3D" id="3.30.559.30">
    <property type="entry name" value="Nonribosomal peptide synthetase, condensation domain"/>
    <property type="match status" value="1"/>
</dbReference>
<protein>
    <submittedName>
        <fullName evidence="7">Amino acid adenylation domain-containing protein</fullName>
    </submittedName>
</protein>
<dbReference type="SMART" id="SM00823">
    <property type="entry name" value="PKS_PP"/>
    <property type="match status" value="1"/>
</dbReference>
<evidence type="ECO:0000256" key="4">
    <source>
        <dbReference type="ARBA" id="ARBA00022553"/>
    </source>
</evidence>
<dbReference type="FunFam" id="3.40.50.980:FF:000002">
    <property type="entry name" value="Enterobactin synthetase component F"/>
    <property type="match status" value="1"/>
</dbReference>
<evidence type="ECO:0000256" key="5">
    <source>
        <dbReference type="SAM" id="MobiDB-lite"/>
    </source>
</evidence>
<accession>A0A369AXZ2</accession>
<feature type="region of interest" description="Disordered" evidence="5">
    <location>
        <begin position="1128"/>
        <end position="1148"/>
    </location>
</feature>
<dbReference type="FunFam" id="3.40.50.12780:FF:000012">
    <property type="entry name" value="Non-ribosomal peptide synthetase"/>
    <property type="match status" value="1"/>
</dbReference>
<organism evidence="7 8">
    <name type="scientific">Anaerobacterium chartisolvens</name>
    <dbReference type="NCBI Taxonomy" id="1297424"/>
    <lineage>
        <taxon>Bacteria</taxon>
        <taxon>Bacillati</taxon>
        <taxon>Bacillota</taxon>
        <taxon>Clostridia</taxon>
        <taxon>Eubacteriales</taxon>
        <taxon>Oscillospiraceae</taxon>
        <taxon>Anaerobacterium</taxon>
    </lineage>
</organism>
<dbReference type="InterPro" id="IPR045851">
    <property type="entry name" value="AMP-bd_C_sf"/>
</dbReference>
<evidence type="ECO:0000256" key="3">
    <source>
        <dbReference type="ARBA" id="ARBA00022450"/>
    </source>
</evidence>
<dbReference type="Pfam" id="PF13193">
    <property type="entry name" value="AMP-binding_C"/>
    <property type="match status" value="1"/>
</dbReference>
<dbReference type="FunFam" id="2.30.38.10:FF:000001">
    <property type="entry name" value="Non-ribosomal peptide synthetase PvdI"/>
    <property type="match status" value="1"/>
</dbReference>
<dbReference type="PROSITE" id="PS00455">
    <property type="entry name" value="AMP_BINDING"/>
    <property type="match status" value="1"/>
</dbReference>
<gene>
    <name evidence="7" type="ORF">DFR58_1153</name>
</gene>
<dbReference type="Gene3D" id="2.30.38.10">
    <property type="entry name" value="Luciferase, Domain 3"/>
    <property type="match status" value="1"/>
</dbReference>
<dbReference type="FunFam" id="3.40.50.980:FF:000001">
    <property type="entry name" value="Non-ribosomal peptide synthetase"/>
    <property type="match status" value="1"/>
</dbReference>
<dbReference type="InterPro" id="IPR001242">
    <property type="entry name" value="Condensation_dom"/>
</dbReference>
<dbReference type="GO" id="GO:0044550">
    <property type="term" value="P:secondary metabolite biosynthetic process"/>
    <property type="evidence" value="ECO:0007669"/>
    <property type="project" value="UniProtKB-ARBA"/>
</dbReference>
<dbReference type="Pfam" id="PF00550">
    <property type="entry name" value="PP-binding"/>
    <property type="match status" value="1"/>
</dbReference>
<sequence>MSTMEFLSRLRDMSIKLRLEGDSLSYEAPKGAITKELLGEISSKKEEIMEFLRQIELEKIAAGNAIVPVPRDGENNFPLSCSQQSMWFFDQMTKGNPVFNISNAVRMSGVVDTEAIRLSLAALTKRYESLRTTFSNVGGRPVQVINSEMETALHELSLKGMGAENIEEELKIRLREEARHIFDLEKGPLFRFCLFTLDENEFVLSLTIHHIISDAWSNIIFVGEFFSAYKSVLEGKSTTLEPPEIQYVDYVLWEKDRLAGEEMRRSLEYWKKQLDKPLTLQLPTDHARPKSQTYEGGFQAVELSPVLTQKLKGICNKEGVTMFMLILSAFQTLLHRYSGQDDIFTGTVVANRGRKEKERLIGFLMNTLVLRTDFGGDPCFSDILKRVKRMMLDAYTHQELPFDRMLEELKPERDVSRTPLFQVMFILHNTPEAQLELPGLKMRQISVESHMAPFDLRLQLTEGDNRLRGGFDYNEALFNPSTIKRMADHLQVLLEAVASNPLQPVSRVDIITPMEREKLLYEFNDTQAFYPMHSTVASLFEARAGETPDSVAVIFGDEKATYGELNQRAGRIAALLHSKGVGAESIVAVMLERSIEMIAGIMAVEKAGGAYLPIDPHYPNDRIVYMLEDSGAALLLSHKGFSDISVPQKIQRIFVEEQHLYRDFPCLEKHHIDPRSPAYVIYTSGSTGKPKGAVIEHHSLINRLDWMQKMYPIDGSDTILQKTPFTFDVSVWEMFWWSAYGAKVCFLEPGGEKDPQKITEAIERNNITVMHFVPSMLQVFMDYIKDSGEAHRISSLKQVFASGEALTASHVRLFKETMGKNGTRLANLYGPTEATIDVSYFNCSTHEDLDTIPIGKPIDNIRLLILDKNLLLQPIGVPGELCISGAGLARGYLNRPELTSQKFVDNPFFEGQKIYRTGDLARWREDGNIEYLGRMDFQVKVRGFRIELGEIEGAMLRHPAVKECIVTAWERRPGNINLVCYVVPENEAKAQTNELQAFLEKTLPEYMVPKIYVFLDSMPVSPNGKADRKALPPPVLEKKEAYAAPCSETEKALAEIWREELGLDNIGVNDNFFEIGGHSLLLARVHSRIKKQFDRDFSLLDMFTHSTISSLAKYVTDGQAQVSFGQNEDRLRKQKEAKQRRKQMSGRG</sequence>
<keyword evidence="3" id="KW-0596">Phosphopantetheine</keyword>
<dbReference type="Pfam" id="PF00668">
    <property type="entry name" value="Condensation"/>
    <property type="match status" value="1"/>
</dbReference>
<dbReference type="RefSeq" id="WP_114298309.1">
    <property type="nucleotide sequence ID" value="NZ_QPJT01000015.1"/>
</dbReference>
<dbReference type="GO" id="GO:0031177">
    <property type="term" value="F:phosphopantetheine binding"/>
    <property type="evidence" value="ECO:0007669"/>
    <property type="project" value="InterPro"/>
</dbReference>
<keyword evidence="4" id="KW-0597">Phosphoprotein</keyword>
<dbReference type="FunFam" id="1.10.1200.10:FF:000016">
    <property type="entry name" value="Non-ribosomal peptide synthase"/>
    <property type="match status" value="1"/>
</dbReference>
<dbReference type="OrthoDB" id="51171at2"/>
<dbReference type="GO" id="GO:0072330">
    <property type="term" value="P:monocarboxylic acid biosynthetic process"/>
    <property type="evidence" value="ECO:0007669"/>
    <property type="project" value="UniProtKB-ARBA"/>
</dbReference>
<dbReference type="InterPro" id="IPR036736">
    <property type="entry name" value="ACP-like_sf"/>
</dbReference>
<dbReference type="GO" id="GO:0043041">
    <property type="term" value="P:amino acid activation for nonribosomal peptide biosynthetic process"/>
    <property type="evidence" value="ECO:0007669"/>
    <property type="project" value="TreeGrafter"/>
</dbReference>
<evidence type="ECO:0000256" key="2">
    <source>
        <dbReference type="ARBA" id="ARBA00006432"/>
    </source>
</evidence>
<evidence type="ECO:0000313" key="7">
    <source>
        <dbReference type="EMBL" id="RCX14280.1"/>
    </source>
</evidence>
<dbReference type="Gene3D" id="3.30.559.10">
    <property type="entry name" value="Chloramphenicol acetyltransferase-like domain"/>
    <property type="match status" value="1"/>
</dbReference>
<dbReference type="Gene3D" id="3.40.50.980">
    <property type="match status" value="2"/>
</dbReference>
<comment type="cofactor">
    <cofactor evidence="1">
        <name>pantetheine 4'-phosphate</name>
        <dbReference type="ChEBI" id="CHEBI:47942"/>
    </cofactor>
</comment>
<dbReference type="Pfam" id="PF18563">
    <property type="entry name" value="TubC_N"/>
    <property type="match status" value="1"/>
</dbReference>
<feature type="domain" description="Carrier" evidence="6">
    <location>
        <begin position="1044"/>
        <end position="1119"/>
    </location>
</feature>
<keyword evidence="8" id="KW-1185">Reference proteome</keyword>
<dbReference type="GO" id="GO:0008610">
    <property type="term" value="P:lipid biosynthetic process"/>
    <property type="evidence" value="ECO:0007669"/>
    <property type="project" value="UniProtKB-ARBA"/>
</dbReference>
<dbReference type="InterPro" id="IPR020806">
    <property type="entry name" value="PKS_PP-bd"/>
</dbReference>
<dbReference type="PANTHER" id="PTHR45527:SF14">
    <property type="entry name" value="PLIPASTATIN SYNTHASE SUBUNIT B"/>
    <property type="match status" value="1"/>
</dbReference>
<comment type="similarity">
    <text evidence="2">Belongs to the ATP-dependent AMP-binding enzyme family.</text>
</comment>
<dbReference type="PROSITE" id="PS50075">
    <property type="entry name" value="CARRIER"/>
    <property type="match status" value="1"/>
</dbReference>
<dbReference type="InterPro" id="IPR025110">
    <property type="entry name" value="AMP-bd_C"/>
</dbReference>
<dbReference type="Gene3D" id="1.10.10.1830">
    <property type="entry name" value="Non-ribosomal peptide synthase, adenylation domain"/>
    <property type="match status" value="1"/>
</dbReference>
<dbReference type="GO" id="GO:0003824">
    <property type="term" value="F:catalytic activity"/>
    <property type="evidence" value="ECO:0007669"/>
    <property type="project" value="InterPro"/>
</dbReference>
<comment type="caution">
    <text evidence="7">The sequence shown here is derived from an EMBL/GenBank/DDBJ whole genome shotgun (WGS) entry which is preliminary data.</text>
</comment>
<dbReference type="Pfam" id="PF00501">
    <property type="entry name" value="AMP-binding"/>
    <property type="match status" value="1"/>
</dbReference>
<dbReference type="NCBIfam" id="TIGR01733">
    <property type="entry name" value="AA-adenyl-dom"/>
    <property type="match status" value="1"/>
</dbReference>
<dbReference type="Gene3D" id="1.10.1200.10">
    <property type="entry name" value="ACP-like"/>
    <property type="match status" value="1"/>
</dbReference>
<dbReference type="FunFam" id="3.30.300.30:FF:000010">
    <property type="entry name" value="Enterobactin synthetase component F"/>
    <property type="match status" value="1"/>
</dbReference>
<reference evidence="7 8" key="1">
    <citation type="submission" date="2018-07" db="EMBL/GenBank/DDBJ databases">
        <title>Genomic Encyclopedia of Type Strains, Phase IV (KMG-IV): sequencing the most valuable type-strain genomes for metagenomic binning, comparative biology and taxonomic classification.</title>
        <authorList>
            <person name="Goeker M."/>
        </authorList>
    </citation>
    <scope>NUCLEOTIDE SEQUENCE [LARGE SCALE GENOMIC DNA]</scope>
    <source>
        <strain evidence="7 8">DSM 27016</strain>
    </source>
</reference>
<dbReference type="EMBL" id="QPJT01000015">
    <property type="protein sequence ID" value="RCX14280.1"/>
    <property type="molecule type" value="Genomic_DNA"/>
</dbReference>
<dbReference type="InterPro" id="IPR020845">
    <property type="entry name" value="AMP-binding_CS"/>
</dbReference>
<name>A0A369AXZ2_9FIRM</name>
<dbReference type="InterPro" id="IPR044894">
    <property type="entry name" value="TubC_N_sf"/>
</dbReference>
<dbReference type="AlphaFoldDB" id="A0A369AXZ2"/>